<dbReference type="PANTHER" id="PTHR19924">
    <property type="entry name" value="UTP15 U3 SMALL NUCLEOLAR RNA-ASSOCIATED PROTEIN 15 FAMILY MEMBER"/>
    <property type="match status" value="1"/>
</dbReference>
<dbReference type="GO" id="GO:0006364">
    <property type="term" value="P:rRNA processing"/>
    <property type="evidence" value="ECO:0007669"/>
    <property type="project" value="UniProtKB-KW"/>
</dbReference>
<dbReference type="InterPro" id="IPR036322">
    <property type="entry name" value="WD40_repeat_dom_sf"/>
</dbReference>
<evidence type="ECO:0000256" key="4">
    <source>
        <dbReference type="ARBA" id="ARBA00022737"/>
    </source>
</evidence>
<dbReference type="InterPro" id="IPR001680">
    <property type="entry name" value="WD40_rpt"/>
</dbReference>
<evidence type="ECO:0000256" key="2">
    <source>
        <dbReference type="ARBA" id="ARBA00022552"/>
    </source>
</evidence>
<dbReference type="PANTHER" id="PTHR19924:SF26">
    <property type="entry name" value="U3 SMALL NUCLEOLAR RNA-ASSOCIATED PROTEIN 15 HOMOLOG"/>
    <property type="match status" value="1"/>
</dbReference>
<gene>
    <name evidence="9" type="ORF">SISNIDRAFT_449252</name>
</gene>
<dbReference type="InterPro" id="IPR019775">
    <property type="entry name" value="WD40_repeat_CS"/>
</dbReference>
<reference evidence="9 10" key="1">
    <citation type="journal article" date="2016" name="Mol. Biol. Evol.">
        <title>Comparative Genomics of Early-Diverging Mushroom-Forming Fungi Provides Insights into the Origins of Lignocellulose Decay Capabilities.</title>
        <authorList>
            <person name="Nagy L.G."/>
            <person name="Riley R."/>
            <person name="Tritt A."/>
            <person name="Adam C."/>
            <person name="Daum C."/>
            <person name="Floudas D."/>
            <person name="Sun H."/>
            <person name="Yadav J.S."/>
            <person name="Pangilinan J."/>
            <person name="Larsson K.H."/>
            <person name="Matsuura K."/>
            <person name="Barry K."/>
            <person name="Labutti K."/>
            <person name="Kuo R."/>
            <person name="Ohm R.A."/>
            <person name="Bhattacharya S.S."/>
            <person name="Shirouzu T."/>
            <person name="Yoshinaga Y."/>
            <person name="Martin F.M."/>
            <person name="Grigoriev I.V."/>
            <person name="Hibbett D.S."/>
        </authorList>
    </citation>
    <scope>NUCLEOTIDE SEQUENCE [LARGE SCALE GENOMIC DNA]</scope>
    <source>
        <strain evidence="9 10">HHB9708</strain>
    </source>
</reference>
<proteinExistence type="predicted"/>
<dbReference type="OrthoDB" id="431715at2759"/>
<evidence type="ECO:0000256" key="7">
    <source>
        <dbReference type="SAM" id="MobiDB-lite"/>
    </source>
</evidence>
<evidence type="ECO:0000313" key="9">
    <source>
        <dbReference type="EMBL" id="KZS97701.1"/>
    </source>
</evidence>
<feature type="repeat" description="WD" evidence="6">
    <location>
        <begin position="117"/>
        <end position="159"/>
    </location>
</feature>
<protein>
    <submittedName>
        <fullName evidence="9">WD40 repeat-like protein</fullName>
    </submittedName>
</protein>
<dbReference type="EMBL" id="KV419396">
    <property type="protein sequence ID" value="KZS97701.1"/>
    <property type="molecule type" value="Genomic_DNA"/>
</dbReference>
<dbReference type="SMART" id="SM00320">
    <property type="entry name" value="WD40"/>
    <property type="match status" value="6"/>
</dbReference>
<evidence type="ECO:0000256" key="1">
    <source>
        <dbReference type="ARBA" id="ARBA00004604"/>
    </source>
</evidence>
<evidence type="ECO:0000313" key="10">
    <source>
        <dbReference type="Proteomes" id="UP000076722"/>
    </source>
</evidence>
<keyword evidence="5" id="KW-0539">Nucleus</keyword>
<dbReference type="Pfam" id="PF00400">
    <property type="entry name" value="WD40"/>
    <property type="match status" value="4"/>
</dbReference>
<dbReference type="Gene3D" id="2.130.10.10">
    <property type="entry name" value="YVTN repeat-like/Quinoprotein amine dehydrogenase"/>
    <property type="match status" value="2"/>
</dbReference>
<dbReference type="AlphaFoldDB" id="A0A164ZGB5"/>
<dbReference type="PROSITE" id="PS50294">
    <property type="entry name" value="WD_REPEATS_REGION"/>
    <property type="match status" value="2"/>
</dbReference>
<evidence type="ECO:0000256" key="5">
    <source>
        <dbReference type="ARBA" id="ARBA00023242"/>
    </source>
</evidence>
<dbReference type="Proteomes" id="UP000076722">
    <property type="component" value="Unassembled WGS sequence"/>
</dbReference>
<sequence>MDYHPTQVLRSARPHAKHSPDSRYWRSFKHPVFIKEYAPITSVHFSPAKPHRYAVTVATRVQVYAPRTQKVTKSISRFKDVARSGCIRADGKLIAAGDDTGLIQVFDVNSRAILRTLNSHRQPVHLTTFSPLTQTQLMSASDDTTVRLWDVPSESEIHVFKDHTDYVRTGQVSPSNPNILVSGSYDRTVRIFDARTGACEMTLGGGEHSHPVERVLLFPSSTLLVSASGPIIRTWDLVAGGRCLRALSNHQKTITSLALSSDSRRLLSGSLDHLVKVYDTETYKVVHSMRYPAPILCLGLSPDDTHLVAGMSDGTLSIRRRQPKPSQFVPDNNPFSTTALRSGTYESFLGGALPSVGQGSLSKRDGQVKQIASDANEFKVQSQRKRKLKIYDKFLKSFNYSAALDSVLEKNVLPATSFAVISELAHLDALRIAVAGRDDVTLEPLLRLVLKHVTDPRFGQLCCAVAGVIIETYSSLLGQSPVMDSLFLRLRRKVSEELRFQRELTRVKGALDMILASSALSA</sequence>
<keyword evidence="4" id="KW-0677">Repeat</keyword>
<dbReference type="GO" id="GO:0005730">
    <property type="term" value="C:nucleolus"/>
    <property type="evidence" value="ECO:0007669"/>
    <property type="project" value="UniProtKB-SubCell"/>
</dbReference>
<dbReference type="GO" id="GO:0045943">
    <property type="term" value="P:positive regulation of transcription by RNA polymerase I"/>
    <property type="evidence" value="ECO:0007669"/>
    <property type="project" value="TreeGrafter"/>
</dbReference>
<dbReference type="InterPro" id="IPR015943">
    <property type="entry name" value="WD40/YVTN_repeat-like_dom_sf"/>
</dbReference>
<feature type="repeat" description="WD" evidence="6">
    <location>
        <begin position="247"/>
        <end position="288"/>
    </location>
</feature>
<dbReference type="PRINTS" id="PR00320">
    <property type="entry name" value="GPROTEINBRPT"/>
</dbReference>
<dbReference type="Pfam" id="PF09384">
    <property type="entry name" value="UTP15_C"/>
    <property type="match status" value="1"/>
</dbReference>
<dbReference type="SUPFAM" id="SSF50978">
    <property type="entry name" value="WD40 repeat-like"/>
    <property type="match status" value="1"/>
</dbReference>
<keyword evidence="2" id="KW-0698">rRNA processing</keyword>
<keyword evidence="3 6" id="KW-0853">WD repeat</keyword>
<keyword evidence="10" id="KW-1185">Reference proteome</keyword>
<dbReference type="InterPro" id="IPR018983">
    <property type="entry name" value="U3_snoRNA-assocProt_15_C"/>
</dbReference>
<feature type="repeat" description="WD" evidence="6">
    <location>
        <begin position="160"/>
        <end position="202"/>
    </location>
</feature>
<evidence type="ECO:0000256" key="6">
    <source>
        <dbReference type="PROSITE-ProRule" id="PRU00221"/>
    </source>
</evidence>
<evidence type="ECO:0000256" key="3">
    <source>
        <dbReference type="ARBA" id="ARBA00022574"/>
    </source>
</evidence>
<dbReference type="CDD" id="cd00200">
    <property type="entry name" value="WD40"/>
    <property type="match status" value="1"/>
</dbReference>
<dbReference type="PROSITE" id="PS50082">
    <property type="entry name" value="WD_REPEATS_2"/>
    <property type="match status" value="3"/>
</dbReference>
<feature type="region of interest" description="Disordered" evidence="7">
    <location>
        <begin position="1"/>
        <end position="22"/>
    </location>
</feature>
<evidence type="ECO:0000259" key="8">
    <source>
        <dbReference type="Pfam" id="PF09384"/>
    </source>
</evidence>
<dbReference type="STRING" id="1314777.A0A164ZGB5"/>
<comment type="subcellular location">
    <subcellularLocation>
        <location evidence="1">Nucleus</location>
        <location evidence="1">Nucleolus</location>
    </subcellularLocation>
</comment>
<feature type="domain" description="U3 small nucleolar RNA-associated protein 15 C-terminal" evidence="8">
    <location>
        <begin position="374"/>
        <end position="514"/>
    </location>
</feature>
<dbReference type="PROSITE" id="PS00678">
    <property type="entry name" value="WD_REPEATS_1"/>
    <property type="match status" value="1"/>
</dbReference>
<dbReference type="InterPro" id="IPR020472">
    <property type="entry name" value="WD40_PAC1"/>
</dbReference>
<organism evidence="9 10">
    <name type="scientific">Sistotremastrum niveocremeum HHB9708</name>
    <dbReference type="NCBI Taxonomy" id="1314777"/>
    <lineage>
        <taxon>Eukaryota</taxon>
        <taxon>Fungi</taxon>
        <taxon>Dikarya</taxon>
        <taxon>Basidiomycota</taxon>
        <taxon>Agaricomycotina</taxon>
        <taxon>Agaricomycetes</taxon>
        <taxon>Sistotremastrales</taxon>
        <taxon>Sistotremastraceae</taxon>
        <taxon>Sertulicium</taxon>
        <taxon>Sertulicium niveocremeum</taxon>
    </lineage>
</organism>
<accession>A0A164ZGB5</accession>
<name>A0A164ZGB5_9AGAM</name>